<dbReference type="EMBL" id="CAMAPF010000113">
    <property type="protein sequence ID" value="CAH9101983.1"/>
    <property type="molecule type" value="Genomic_DNA"/>
</dbReference>
<feature type="domain" description="Aminotransferase-like plant mobile" evidence="2">
    <location>
        <begin position="68"/>
        <end position="416"/>
    </location>
</feature>
<protein>
    <recommendedName>
        <fullName evidence="2">Aminotransferase-like plant mobile domain-containing protein</fullName>
    </recommendedName>
</protein>
<evidence type="ECO:0000313" key="3">
    <source>
        <dbReference type="EMBL" id="CAH9101983.1"/>
    </source>
</evidence>
<sequence>MATQREHPHPGPIKRSVLVMKPGEHRADNVWKTEESRDLKLRCITYPKSAKDDGERDPRVVQLLRASGFQGAERVVQIKIDHGLITALVERWRPETHSFHLPFGEVGITLQDVQVLLGLPIDGLPLTGPTAHSKTEWVQMCDDYLDFRPFEKDIISSNSIRNLAIQRFLLSPWSTDIEVIQHTKTLIWQLLSGLLFPSTSGRVSLYFLELLHDNVENLTRWSWGSAVLAFLYHNLCEAAKADTSSIGGCLILLQLWAWERLPMVRPQRVLPLHAIFDLPYGARWACAHNWADSSRFTLRIYRDQFDRLSESEFEWTPYPLTSLPAFCTHAFDLWATKAPLIYCSYFEAYYPGRFCRQFGAVQDIPRSVTHNDRHHATRPENNAEFITEWEQRWQTLYVFDLTRCGGFTDEYRGWFRYMGKTHINNPSQDRPTTGFVPAHPHIAIASHGLGQVAREMIDRGDPRDCGMIERIRNCLRRIGAEEAMDHDIITFEDVDEGHASPDAHGQQTRPGYGLHDDDTSHDTPMEPPSTVGSSYHAHEISQHQQWPNFSWADIFGNDHLSGATGGAGTSSQY</sequence>
<accession>A0AAV0DHS3</accession>
<evidence type="ECO:0000259" key="2">
    <source>
        <dbReference type="Pfam" id="PF10536"/>
    </source>
</evidence>
<dbReference type="InterPro" id="IPR044824">
    <property type="entry name" value="MAIN-like"/>
</dbReference>
<evidence type="ECO:0000256" key="1">
    <source>
        <dbReference type="SAM" id="MobiDB-lite"/>
    </source>
</evidence>
<dbReference type="Pfam" id="PF10536">
    <property type="entry name" value="PMD"/>
    <property type="match status" value="1"/>
</dbReference>
<dbReference type="InterPro" id="IPR019557">
    <property type="entry name" value="AminoTfrase-like_pln_mobile"/>
</dbReference>
<comment type="caution">
    <text evidence="3">The sequence shown here is derived from an EMBL/GenBank/DDBJ whole genome shotgun (WGS) entry which is preliminary data.</text>
</comment>
<dbReference type="PANTHER" id="PTHR46033:SF8">
    <property type="entry name" value="PROTEIN MAINTENANCE OF MERISTEMS-LIKE"/>
    <property type="match status" value="1"/>
</dbReference>
<feature type="region of interest" description="Disordered" evidence="1">
    <location>
        <begin position="496"/>
        <end position="533"/>
    </location>
</feature>
<evidence type="ECO:0000313" key="4">
    <source>
        <dbReference type="Proteomes" id="UP001152523"/>
    </source>
</evidence>
<dbReference type="AlphaFoldDB" id="A0AAV0DHS3"/>
<reference evidence="3" key="1">
    <citation type="submission" date="2022-07" db="EMBL/GenBank/DDBJ databases">
        <authorList>
            <person name="Macas J."/>
            <person name="Novak P."/>
            <person name="Neumann P."/>
        </authorList>
    </citation>
    <scope>NUCLEOTIDE SEQUENCE</scope>
</reference>
<gene>
    <name evidence="3" type="ORF">CEPIT_LOCUS15808</name>
</gene>
<keyword evidence="4" id="KW-1185">Reference proteome</keyword>
<organism evidence="3 4">
    <name type="scientific">Cuscuta epithymum</name>
    <dbReference type="NCBI Taxonomy" id="186058"/>
    <lineage>
        <taxon>Eukaryota</taxon>
        <taxon>Viridiplantae</taxon>
        <taxon>Streptophyta</taxon>
        <taxon>Embryophyta</taxon>
        <taxon>Tracheophyta</taxon>
        <taxon>Spermatophyta</taxon>
        <taxon>Magnoliopsida</taxon>
        <taxon>eudicotyledons</taxon>
        <taxon>Gunneridae</taxon>
        <taxon>Pentapetalae</taxon>
        <taxon>asterids</taxon>
        <taxon>lamiids</taxon>
        <taxon>Solanales</taxon>
        <taxon>Convolvulaceae</taxon>
        <taxon>Cuscuteae</taxon>
        <taxon>Cuscuta</taxon>
        <taxon>Cuscuta subgen. Cuscuta</taxon>
    </lineage>
</organism>
<dbReference type="PANTHER" id="PTHR46033">
    <property type="entry name" value="PROTEIN MAIN-LIKE 2"/>
    <property type="match status" value="1"/>
</dbReference>
<dbReference type="GO" id="GO:0010073">
    <property type="term" value="P:meristem maintenance"/>
    <property type="evidence" value="ECO:0007669"/>
    <property type="project" value="InterPro"/>
</dbReference>
<feature type="compositionally biased region" description="Basic and acidic residues" evidence="1">
    <location>
        <begin position="514"/>
        <end position="524"/>
    </location>
</feature>
<proteinExistence type="predicted"/>
<name>A0AAV0DHS3_9ASTE</name>
<dbReference type="Proteomes" id="UP001152523">
    <property type="component" value="Unassembled WGS sequence"/>
</dbReference>